<dbReference type="GO" id="GO:0005524">
    <property type="term" value="F:ATP binding"/>
    <property type="evidence" value="ECO:0007669"/>
    <property type="project" value="UniProtKB-KW"/>
</dbReference>
<evidence type="ECO:0000259" key="8">
    <source>
        <dbReference type="PROSITE" id="PS51161"/>
    </source>
</evidence>
<keyword evidence="7" id="KW-0215">Deoxyribonucleotide synthesis</keyword>
<dbReference type="InterPro" id="IPR039718">
    <property type="entry name" value="Rrm1"/>
</dbReference>
<dbReference type="PANTHER" id="PTHR11573:SF6">
    <property type="entry name" value="RIBONUCLEOSIDE-DIPHOSPHATE REDUCTASE LARGE SUBUNIT"/>
    <property type="match status" value="1"/>
</dbReference>
<reference evidence="9" key="1">
    <citation type="journal article" date="2020" name="Nature">
        <title>Giant virus diversity and host interactions through global metagenomics.</title>
        <authorList>
            <person name="Schulz F."/>
            <person name="Roux S."/>
            <person name="Paez-Espino D."/>
            <person name="Jungbluth S."/>
            <person name="Walsh D.A."/>
            <person name="Denef V.J."/>
            <person name="McMahon K.D."/>
            <person name="Konstantinidis K.T."/>
            <person name="Eloe-Fadrosh E.A."/>
            <person name="Kyrpides N.C."/>
            <person name="Woyke T."/>
        </authorList>
    </citation>
    <scope>NUCLEOTIDE SEQUENCE</scope>
    <source>
        <strain evidence="9">GVMAG-M-3300021343-4</strain>
    </source>
</reference>
<feature type="domain" description="ATP-cone" evidence="8">
    <location>
        <begin position="6"/>
        <end position="96"/>
    </location>
</feature>
<keyword evidence="6" id="KW-0560">Oxidoreductase</keyword>
<dbReference type="Pfam" id="PF02867">
    <property type="entry name" value="Ribonuc_red_lgC"/>
    <property type="match status" value="1"/>
</dbReference>
<protein>
    <recommendedName>
        <fullName evidence="2">ribonucleoside-diphosphate reductase</fullName>
        <ecNumber evidence="2">1.17.4.1</ecNumber>
    </recommendedName>
</protein>
<dbReference type="CDD" id="cd01679">
    <property type="entry name" value="RNR_I"/>
    <property type="match status" value="1"/>
</dbReference>
<dbReference type="Pfam" id="PF03477">
    <property type="entry name" value="ATP-cone"/>
    <property type="match status" value="1"/>
</dbReference>
<dbReference type="InterPro" id="IPR008926">
    <property type="entry name" value="RNR_R1-su_N"/>
</dbReference>
<dbReference type="Gene3D" id="3.20.70.20">
    <property type="match status" value="1"/>
</dbReference>
<dbReference type="InterPro" id="IPR013346">
    <property type="entry name" value="NrdE_NrdA_C"/>
</dbReference>
<dbReference type="AlphaFoldDB" id="A0A6C0CM39"/>
<dbReference type="PROSITE" id="PS51161">
    <property type="entry name" value="ATP_CONE"/>
    <property type="match status" value="1"/>
</dbReference>
<name>A0A6C0CM39_9ZZZZ</name>
<keyword evidence="5" id="KW-0067">ATP-binding</keyword>
<dbReference type="SUPFAM" id="SSF51998">
    <property type="entry name" value="PFL-like glycyl radical enzymes"/>
    <property type="match status" value="1"/>
</dbReference>
<proteinExistence type="inferred from homology"/>
<dbReference type="InterPro" id="IPR013509">
    <property type="entry name" value="RNR_lsu_N"/>
</dbReference>
<evidence type="ECO:0000256" key="6">
    <source>
        <dbReference type="ARBA" id="ARBA00023002"/>
    </source>
</evidence>
<accession>A0A6C0CM39</accession>
<dbReference type="GO" id="GO:0005971">
    <property type="term" value="C:ribonucleoside-diphosphate reductase complex"/>
    <property type="evidence" value="ECO:0007669"/>
    <property type="project" value="TreeGrafter"/>
</dbReference>
<dbReference type="SUPFAM" id="SSF48168">
    <property type="entry name" value="R1 subunit of ribonucleotide reductase, N-terminal domain"/>
    <property type="match status" value="1"/>
</dbReference>
<dbReference type="InterPro" id="IPR005144">
    <property type="entry name" value="ATP-cone_dom"/>
</dbReference>
<evidence type="ECO:0000256" key="1">
    <source>
        <dbReference type="ARBA" id="ARBA00010406"/>
    </source>
</evidence>
<dbReference type="EMBL" id="MN739437">
    <property type="protein sequence ID" value="QHT04749.1"/>
    <property type="molecule type" value="Genomic_DNA"/>
</dbReference>
<sequence>MDQKSMNVIKSNGKLEPVKFDKITARLKKLCDEHNIPVNPQLVSKKVIYGMSDNMHTSKIDELAAEYAVHMQKDHPGFEHLAKCLVVHNLHKDTQDSFYKTMNKIHRFKDASGKKLNLLDKKFFKCVEQNRYELDKMIDHRKDYNYDYFGIMTFLKQYLTRLDGVVVERPQHALMRIAVKLHKTDLEKIRETYETLSDKFYTHASPTIFNSGMKSSQLLSCFLLAMNDDSIDGIYDTLKECAKISQNAGGIGFHISNIRGEGAPIGYTGTSDGIVPMLKVYNDTARYVNQKGKRKGSFAAYIEPHHPDILKFARLRRNNGDENSRARDLFYAIWLSDCFMKCVDNDEDWYLIDPHAVCHETPLENVFGQEYEDLYKRYVSEGKYTEKIKARKLWDEIQRTRIETGIPYLLNKDAANQKTNQNNLEDIIKSSNLCAEIMEMSNSKETACCTLASMILWKYVSDSETPAFNFDLFREKVKLAIKNLNIIVDENNYVDEKTKRSNMRHRPLGLGVQGLADVFMMLGLPFCSDEAKLLNKQIFEHMYYAALEASMEIAMVDGPYETYKGCNVDQGKLQFDLWGVEPVCPELDWAGLRAKIAEHGIRNSLLIALMPTASTSHLNGSTQEAFEPLNSNMYVRRTLSGDFVNVNRHLIRDLSKRKLWNSDMFEKIKTNRGSVQNIDEIPADLKEIYKTAFEMQMRDIIDMSADRGAYVCQSQSLNLWISNPDEKKVWNMAKYAWKKGLKTMCYYLRTKPAADAQAVTSFQYKKPEEPEYSTDAVCRMEEGCIMCSG</sequence>
<evidence type="ECO:0000256" key="7">
    <source>
        <dbReference type="ARBA" id="ARBA00023116"/>
    </source>
</evidence>
<dbReference type="GO" id="GO:0009263">
    <property type="term" value="P:deoxyribonucleotide biosynthetic process"/>
    <property type="evidence" value="ECO:0007669"/>
    <property type="project" value="UniProtKB-KW"/>
</dbReference>
<keyword evidence="4" id="KW-0547">Nucleotide-binding</keyword>
<evidence type="ECO:0000256" key="2">
    <source>
        <dbReference type="ARBA" id="ARBA00012274"/>
    </source>
</evidence>
<comment type="similarity">
    <text evidence="1">Belongs to the ribonucleoside diphosphate reductase large chain family.</text>
</comment>
<keyword evidence="3" id="KW-0021">Allosteric enzyme</keyword>
<dbReference type="UniPathway" id="UPA00326"/>
<evidence type="ECO:0000256" key="3">
    <source>
        <dbReference type="ARBA" id="ARBA00022533"/>
    </source>
</evidence>
<dbReference type="EC" id="1.17.4.1" evidence="2"/>
<dbReference type="InterPro" id="IPR000788">
    <property type="entry name" value="RNR_lg_C"/>
</dbReference>
<dbReference type="NCBIfam" id="TIGR02506">
    <property type="entry name" value="NrdE_NrdA"/>
    <property type="match status" value="1"/>
</dbReference>
<dbReference type="PRINTS" id="PR01183">
    <property type="entry name" value="RIBORDTASEM1"/>
</dbReference>
<evidence type="ECO:0000256" key="4">
    <source>
        <dbReference type="ARBA" id="ARBA00022741"/>
    </source>
</evidence>
<dbReference type="PROSITE" id="PS00089">
    <property type="entry name" value="RIBORED_LARGE"/>
    <property type="match status" value="1"/>
</dbReference>
<organism evidence="9">
    <name type="scientific">viral metagenome</name>
    <dbReference type="NCBI Taxonomy" id="1070528"/>
    <lineage>
        <taxon>unclassified sequences</taxon>
        <taxon>metagenomes</taxon>
        <taxon>organismal metagenomes</taxon>
    </lineage>
</organism>
<dbReference type="GO" id="GO:0004748">
    <property type="term" value="F:ribonucleoside-diphosphate reductase activity, thioredoxin disulfide as acceptor"/>
    <property type="evidence" value="ECO:0007669"/>
    <property type="project" value="UniProtKB-EC"/>
</dbReference>
<dbReference type="PANTHER" id="PTHR11573">
    <property type="entry name" value="RIBONUCLEOSIDE-DIPHOSPHATE REDUCTASE LARGE CHAIN"/>
    <property type="match status" value="1"/>
</dbReference>
<dbReference type="Pfam" id="PF00317">
    <property type="entry name" value="Ribonuc_red_lgN"/>
    <property type="match status" value="1"/>
</dbReference>
<evidence type="ECO:0000256" key="5">
    <source>
        <dbReference type="ARBA" id="ARBA00022840"/>
    </source>
</evidence>
<evidence type="ECO:0000313" key="9">
    <source>
        <dbReference type="EMBL" id="QHT04749.1"/>
    </source>
</evidence>